<evidence type="ECO:0000313" key="2">
    <source>
        <dbReference type="Proteomes" id="UP000189940"/>
    </source>
</evidence>
<evidence type="ECO:0000313" key="1">
    <source>
        <dbReference type="EMBL" id="OPH84251.1"/>
    </source>
</evidence>
<dbReference type="AlphaFoldDB" id="A0A1V4I1Z5"/>
<dbReference type="STRING" id="29421.B2M20_02975"/>
<proteinExistence type="predicted"/>
<name>A0A1V4I1Z5_NITVU</name>
<organism evidence="1 2">
    <name type="scientific">Nitrobacter vulgaris</name>
    <dbReference type="NCBI Taxonomy" id="29421"/>
    <lineage>
        <taxon>Bacteria</taxon>
        <taxon>Pseudomonadati</taxon>
        <taxon>Pseudomonadota</taxon>
        <taxon>Alphaproteobacteria</taxon>
        <taxon>Hyphomicrobiales</taxon>
        <taxon>Nitrobacteraceae</taxon>
        <taxon>Nitrobacter</taxon>
    </lineage>
</organism>
<dbReference type="RefSeq" id="WP_079445607.1">
    <property type="nucleotide sequence ID" value="NZ_MWPQ01000006.1"/>
</dbReference>
<sequence length="83" mass="9213">MVTSRHRLSKLEQRINAPYLAGKYIVVRGGATDAEVTDLLKANSIEPDNPANTIVLLRTLCEAEASEKRSTAKPQILYVMDKK</sequence>
<accession>A0A1V4I1Z5</accession>
<dbReference type="EMBL" id="MWPQ01000006">
    <property type="protein sequence ID" value="OPH84251.1"/>
    <property type="molecule type" value="Genomic_DNA"/>
</dbReference>
<dbReference type="Proteomes" id="UP000189940">
    <property type="component" value="Unassembled WGS sequence"/>
</dbReference>
<keyword evidence="2" id="KW-1185">Reference proteome</keyword>
<gene>
    <name evidence="1" type="ORF">B2M20_02975</name>
</gene>
<protein>
    <submittedName>
        <fullName evidence="1">Uncharacterized protein</fullName>
    </submittedName>
</protein>
<reference evidence="1 2" key="1">
    <citation type="submission" date="2017-02" db="EMBL/GenBank/DDBJ databases">
        <title>Genome sequence of the nitrite-oxidizing bacterium Nitrobacter vulgaris strain Ab1.</title>
        <authorList>
            <person name="Mellbye B.L."/>
            <person name="Davis E.W."/>
            <person name="Spieck E."/>
            <person name="Chang J.H."/>
            <person name="Bottomley P.J."/>
            <person name="Sayavedra-Soto L.A."/>
        </authorList>
    </citation>
    <scope>NUCLEOTIDE SEQUENCE [LARGE SCALE GENOMIC DNA]</scope>
    <source>
        <strain evidence="1 2">Ab1</strain>
    </source>
</reference>
<comment type="caution">
    <text evidence="1">The sequence shown here is derived from an EMBL/GenBank/DDBJ whole genome shotgun (WGS) entry which is preliminary data.</text>
</comment>